<evidence type="ECO:0000256" key="1">
    <source>
        <dbReference type="ARBA" id="ARBA00022722"/>
    </source>
</evidence>
<keyword evidence="3" id="KW-0067">ATP-binding</keyword>
<keyword evidence="2" id="KW-0227">DNA damage</keyword>
<sequence length="1008" mass="109269">MNITHAAFGAPALDALRALVADAQRDDALAPVTVIVRDNIAGLMVRRALARGADGRTGIAALTTATLPRLAEFELARAGQTSVPATTAALTMSWRAELAHEPLSLAKVADHPSTVRALVRAHRDLRRVSDDALDLLAAQSALVADVVALHRRVLARLGADRRDEPALIAAATELGGDSAHLGRLIDFLPARRTPAEQRYVAQLTSGDSDAHAVIAEDGPAAASEILHASDADDEVRAVTRQVLRALGEHDGPRLAVLYTSRSPYASLLHDRFAEAGIALNGPGVRPLRDRATADAFLTMLALDPADVRRRALFDWLGRAPIRLNADERITPPRSAWERISREAGVIGEGHWTSRLDAFMRTKRAERDELKSDSDASEGSIRHRELSIDQAEGLRMFVAELRERLAAAAGAQTWAELGTWALDALHRYLGPSEDLRRLPEDEQRAVIAIEQTLRSLADLDGALGGDARPTVEALRDIVEAELEARVPRVGRFGEGVFVGPVSAAASLDVDLVWVVGLSEDLYPGRLTPDPLLPERVRQVSGGALPVIAERVDDLRLALAAALAAPASVASFARGDLRRSTERLPSRWLMPSIRALAGAPALAATKWEDADEALTALSSNWSETRAAELPATEQELRLRLLAAGEELDDPVLAGAAELIEARRGHAFTRFDGNLTGVEALPDLTDGSTLISTTALEAYAKCPHAYFVERMLGVKAIETPEDEVRITPIHFGNLIHETMDDLTREEAARLPGYSEPWTPAQRERLRELARAKADDYEARGLTGHPRLWATDRASILADLDAMLDDDDAFRRAEDARVLASELRFGMRGIGPVHVEVASGTIGLRGSADRVDERRDGTLIVTDIKSGSARSFADIERGDPLVAGTKLQLPAYALAAQARYGEQPVTAQYWFVRKERGRRIAVPLDDEVSMRYREVLDTLADGIRSGIFPAKPPEKDDYLFVACPWCNPDGLGYGSLRDAYANKNTDAAMRRLLGVIDPDAVGAPDTSEGSDR</sequence>
<evidence type="ECO:0000256" key="3">
    <source>
        <dbReference type="ARBA" id="ARBA00022806"/>
    </source>
</evidence>
<dbReference type="GO" id="GO:0004527">
    <property type="term" value="F:exonuclease activity"/>
    <property type="evidence" value="ECO:0007669"/>
    <property type="project" value="UniProtKB-KW"/>
</dbReference>
<dbReference type="AlphaFoldDB" id="A0A0M9VLN2"/>
<keyword evidence="5" id="KW-0234">DNA repair</keyword>
<gene>
    <name evidence="7" type="ORF">XI38_07220</name>
</gene>
<dbReference type="EMBL" id="LAVO01000006">
    <property type="protein sequence ID" value="KOS11055.1"/>
    <property type="molecule type" value="Genomic_DNA"/>
</dbReference>
<evidence type="ECO:0000259" key="6">
    <source>
        <dbReference type="Pfam" id="PF12705"/>
    </source>
</evidence>
<feature type="domain" description="PD-(D/E)XK endonuclease-like" evidence="6">
    <location>
        <begin position="688"/>
        <end position="963"/>
    </location>
</feature>
<dbReference type="GO" id="GO:0006281">
    <property type="term" value="P:DNA repair"/>
    <property type="evidence" value="ECO:0007669"/>
    <property type="project" value="UniProtKB-KW"/>
</dbReference>
<dbReference type="PATRIC" id="fig|84292.3.peg.1473"/>
<dbReference type="GO" id="GO:0004386">
    <property type="term" value="F:helicase activity"/>
    <property type="evidence" value="ECO:0007669"/>
    <property type="project" value="UniProtKB-KW"/>
</dbReference>
<evidence type="ECO:0000256" key="5">
    <source>
        <dbReference type="ARBA" id="ARBA00023204"/>
    </source>
</evidence>
<dbReference type="InterPro" id="IPR038726">
    <property type="entry name" value="PDDEXK_AddAB-type"/>
</dbReference>
<keyword evidence="3" id="KW-0347">Helicase</keyword>
<comment type="caution">
    <text evidence="7">The sequence shown here is derived from an EMBL/GenBank/DDBJ whole genome shotgun (WGS) entry which is preliminary data.</text>
</comment>
<dbReference type="Pfam" id="PF12705">
    <property type="entry name" value="PDDEXK_1"/>
    <property type="match status" value="1"/>
</dbReference>
<reference evidence="7" key="1">
    <citation type="submission" date="2015-04" db="EMBL/GenBank/DDBJ databases">
        <title>Complete genome sequence of Microbacterium chocolatum SIT 101, a bacterium enantioselectively hydrolyzing mesomeric diesters.</title>
        <authorList>
            <person name="Li X."/>
            <person name="Xu Y."/>
        </authorList>
    </citation>
    <scope>NUCLEOTIDE SEQUENCE [LARGE SCALE GENOMIC DNA]</scope>
    <source>
        <strain evidence="7">SIT 101</strain>
    </source>
</reference>
<protein>
    <recommendedName>
        <fullName evidence="6">PD-(D/E)XK endonuclease-like domain-containing protein</fullName>
    </recommendedName>
</protein>
<evidence type="ECO:0000313" key="7">
    <source>
        <dbReference type="EMBL" id="KOS11055.1"/>
    </source>
</evidence>
<dbReference type="Gene3D" id="3.90.320.10">
    <property type="match status" value="1"/>
</dbReference>
<accession>A0A0M9VLN2</accession>
<dbReference type="InterPro" id="IPR027417">
    <property type="entry name" value="P-loop_NTPase"/>
</dbReference>
<dbReference type="Proteomes" id="UP000037737">
    <property type="component" value="Unassembled WGS sequence"/>
</dbReference>
<proteinExistence type="predicted"/>
<keyword evidence="4" id="KW-0269">Exonuclease</keyword>
<keyword evidence="1" id="KW-0540">Nuclease</keyword>
<keyword evidence="4" id="KW-0378">Hydrolase</keyword>
<keyword evidence="8" id="KW-1185">Reference proteome</keyword>
<dbReference type="SUPFAM" id="SSF52540">
    <property type="entry name" value="P-loop containing nucleoside triphosphate hydrolases"/>
    <property type="match status" value="1"/>
</dbReference>
<evidence type="ECO:0000256" key="4">
    <source>
        <dbReference type="ARBA" id="ARBA00022839"/>
    </source>
</evidence>
<keyword evidence="3" id="KW-0547">Nucleotide-binding</keyword>
<dbReference type="InterPro" id="IPR011604">
    <property type="entry name" value="PDDEXK-like_dom_sf"/>
</dbReference>
<name>A0A0M9VLN2_9MICO</name>
<organism evidence="7 8">
    <name type="scientific">Microbacterium aurantiacum</name>
    <dbReference type="NCBI Taxonomy" id="162393"/>
    <lineage>
        <taxon>Bacteria</taxon>
        <taxon>Bacillati</taxon>
        <taxon>Actinomycetota</taxon>
        <taxon>Actinomycetes</taxon>
        <taxon>Micrococcales</taxon>
        <taxon>Microbacteriaceae</taxon>
        <taxon>Microbacterium</taxon>
    </lineage>
</organism>
<evidence type="ECO:0000256" key="2">
    <source>
        <dbReference type="ARBA" id="ARBA00022763"/>
    </source>
</evidence>
<evidence type="ECO:0000313" key="8">
    <source>
        <dbReference type="Proteomes" id="UP000037737"/>
    </source>
</evidence>